<comment type="similarity">
    <text evidence="2">Belongs to the NAD(P)-dependent epimerase/dehydratase family.</text>
</comment>
<dbReference type="SUPFAM" id="SSF51735">
    <property type="entry name" value="NAD(P)-binding Rossmann-fold domains"/>
    <property type="match status" value="1"/>
</dbReference>
<dbReference type="Gene3D" id="3.40.50.720">
    <property type="entry name" value="NAD(P)-binding Rossmann-like Domain"/>
    <property type="match status" value="1"/>
</dbReference>
<dbReference type="OrthoDB" id="9801785at2"/>
<dbReference type="InterPro" id="IPR036291">
    <property type="entry name" value="NAD(P)-bd_dom_sf"/>
</dbReference>
<feature type="domain" description="NAD-dependent epimerase/dehydratase" evidence="3">
    <location>
        <begin position="17"/>
        <end position="253"/>
    </location>
</feature>
<evidence type="ECO:0000313" key="4">
    <source>
        <dbReference type="EMBL" id="KRR15052.1"/>
    </source>
</evidence>
<dbReference type="Proteomes" id="UP000052023">
    <property type="component" value="Unassembled WGS sequence"/>
</dbReference>
<keyword evidence="5" id="KW-1185">Reference proteome</keyword>
<dbReference type="Pfam" id="PF01370">
    <property type="entry name" value="Epimerase"/>
    <property type="match status" value="1"/>
</dbReference>
<dbReference type="AlphaFoldDB" id="A0A0R3M552"/>
<reference evidence="4 5" key="1">
    <citation type="submission" date="2014-03" db="EMBL/GenBank/DDBJ databases">
        <title>Bradyrhizobium valentinum sp. nov., isolated from effective nodules of Lupinus mariae-josephae, a lupine endemic of basic-lime soils in Eastern Spain.</title>
        <authorList>
            <person name="Duran D."/>
            <person name="Rey L."/>
            <person name="Navarro A."/>
            <person name="Busquets A."/>
            <person name="Imperial J."/>
            <person name="Ruiz-Argueso T."/>
        </authorList>
    </citation>
    <scope>NUCLEOTIDE SEQUENCE [LARGE SCALE GENOMIC DNA]</scope>
    <source>
        <strain evidence="4 5">Ro19</strain>
    </source>
</reference>
<dbReference type="RefSeq" id="WP_057848189.1">
    <property type="nucleotide sequence ID" value="NZ_LLYA01000227.1"/>
</dbReference>
<dbReference type="EMBL" id="LLYA01000227">
    <property type="protein sequence ID" value="KRR15052.1"/>
    <property type="molecule type" value="Genomic_DNA"/>
</dbReference>
<accession>A0A0R3M552</accession>
<sequence>MKEKHTPSVRISGGRFMVIGGASLVGSATVEELLRCGASEVRLFDNFSFGSSDAISHIISDPRVTVVSGDILRLPQLLAAAEGLDGIVHLAAFMTLSMDQDPWTGLNVNIQGVQNVVEACRACKIRKLIFASSNAVYGYGESVKGDLVETTPFHSVGAPPAAILYGASKIIGEQICRHAYQKHGQHYVVLRYSTVYGERQHYRAANALYIVETQDAVKKGYRPKVVGDGSETKHFVYVGDLARANRMALESDATDVVVNTSGPEPITTLELVRLVADLSGRPDMEPELVRPDPGKVRLTSGGAFRIDHAAAKNAIGWAPEVSMREGLKRFLAWRDRTEEKISQS</sequence>
<evidence type="ECO:0000259" key="3">
    <source>
        <dbReference type="Pfam" id="PF01370"/>
    </source>
</evidence>
<dbReference type="PANTHER" id="PTHR43000">
    <property type="entry name" value="DTDP-D-GLUCOSE 4,6-DEHYDRATASE-RELATED"/>
    <property type="match status" value="1"/>
</dbReference>
<protein>
    <submittedName>
        <fullName evidence="4">Epimerase</fullName>
    </submittedName>
</protein>
<comment type="caution">
    <text evidence="4">The sequence shown here is derived from an EMBL/GenBank/DDBJ whole genome shotgun (WGS) entry which is preliminary data.</text>
</comment>
<gene>
    <name evidence="4" type="ORF">CQ13_37350</name>
</gene>
<comment type="pathway">
    <text evidence="1">Bacterial outer membrane biogenesis; LPS O-antigen biosynthesis.</text>
</comment>
<evidence type="ECO:0000313" key="5">
    <source>
        <dbReference type="Proteomes" id="UP000052023"/>
    </source>
</evidence>
<dbReference type="InterPro" id="IPR001509">
    <property type="entry name" value="Epimerase_deHydtase"/>
</dbReference>
<evidence type="ECO:0000256" key="2">
    <source>
        <dbReference type="ARBA" id="ARBA00007637"/>
    </source>
</evidence>
<organism evidence="4 5">
    <name type="scientific">Bradyrhizobium retamae</name>
    <dbReference type="NCBI Taxonomy" id="1300035"/>
    <lineage>
        <taxon>Bacteria</taxon>
        <taxon>Pseudomonadati</taxon>
        <taxon>Pseudomonadota</taxon>
        <taxon>Alphaproteobacteria</taxon>
        <taxon>Hyphomicrobiales</taxon>
        <taxon>Nitrobacteraceae</taxon>
        <taxon>Bradyrhizobium</taxon>
    </lineage>
</organism>
<evidence type="ECO:0000256" key="1">
    <source>
        <dbReference type="ARBA" id="ARBA00005125"/>
    </source>
</evidence>
<name>A0A0R3M552_9BRAD</name>
<proteinExistence type="inferred from homology"/>